<dbReference type="GO" id="GO:0003887">
    <property type="term" value="F:DNA-directed DNA polymerase activity"/>
    <property type="evidence" value="ECO:0007669"/>
    <property type="project" value="UniProtKB-KW"/>
</dbReference>
<reference evidence="14" key="1">
    <citation type="journal article" date="2019" name="Sci. Rep.">
        <title>Draft genome of Tanacetum cinerariifolium, the natural source of mosquito coil.</title>
        <authorList>
            <person name="Yamashiro T."/>
            <person name="Shiraishi A."/>
            <person name="Satake H."/>
            <person name="Nakayama K."/>
        </authorList>
    </citation>
    <scope>NUCLEOTIDE SEQUENCE</scope>
</reference>
<keyword evidence="4" id="KW-0378">Hydrolase</keyword>
<keyword evidence="8" id="KW-0239">DNA-directed DNA polymerase</keyword>
<evidence type="ECO:0000313" key="14">
    <source>
        <dbReference type="EMBL" id="GEU43053.1"/>
    </source>
</evidence>
<evidence type="ECO:0000256" key="11">
    <source>
        <dbReference type="SAM" id="MobiDB-lite"/>
    </source>
</evidence>
<dbReference type="InterPro" id="IPR057670">
    <property type="entry name" value="SH3_retrovirus"/>
</dbReference>
<dbReference type="GO" id="GO:0016787">
    <property type="term" value="F:hydrolase activity"/>
    <property type="evidence" value="ECO:0007669"/>
    <property type="project" value="UniProtKB-KW"/>
</dbReference>
<dbReference type="GO" id="GO:0003964">
    <property type="term" value="F:RNA-directed DNA polymerase activity"/>
    <property type="evidence" value="ECO:0007669"/>
    <property type="project" value="UniProtKB-KW"/>
</dbReference>
<evidence type="ECO:0000256" key="3">
    <source>
        <dbReference type="ARBA" id="ARBA00022759"/>
    </source>
</evidence>
<dbReference type="PANTHER" id="PTHR42648:SF11">
    <property type="entry name" value="TRANSPOSON TY4-P GAG-POL POLYPROTEIN"/>
    <property type="match status" value="1"/>
</dbReference>
<gene>
    <name evidence="14" type="ORF">Tci_015031</name>
</gene>
<feature type="domain" description="Retroviral polymerase SH3-like" evidence="13">
    <location>
        <begin position="432"/>
        <end position="487"/>
    </location>
</feature>
<keyword evidence="6" id="KW-0229">DNA integration</keyword>
<keyword evidence="1" id="KW-0540">Nuclease</keyword>
<sequence length="1333" mass="151033">MVAALKVPMLKPIIENGNAPPITKVVKGVETIIAPTTAKKRAQKVNIAYGATTASTQATVVNSTTIDNLSDAVICAFFASQPNSLQLDNEDLQQIYPANLEEMDLRWQMVMLTIRERRFLKNTRRKFSMNGIDKKGSASRNRENTRRVLPVETTTSNALVSCNDIFDYDWSGQVEEGPTNFALMAYSSTSSNSEVSTDSIYLSFCLENAKILKEQNEKLLKDLRTSKLNVIAYKIGNFMPPKPDLSFSDLEEIVNEPIVSEPTVKKPVVETSEVKASAYKPKVVKKNVGPSLIKDWISDSEDEAESKPKIEKKIVKPSFAKIEFVKSKERRVIDSGCSSHMTWNMSYLTDYEEIDRGYVTFRGAERRNRTLVEAARTMLADSKLLTTFWAKAVNTACYVQNRVLVVKPHNKIPYELFHGRTPALSFIRLFGCHVTILNTKDHLDKFDGKADEGFFVGYSLNSKAFSVFNGRTRIVEENLHIRFSENTPNVAGSETDWIFDIDVLISRMNYKPIVAGKQSNNFIESKSSHYDGFQPLSDHGKKVDEDPRQESKCKDQEKEDNVNSTNNVKAAGTNGVNIVGVNTNNELLFDPEMPALEDISTFNFSSDHEDDDEIADMNNLDTTIQVSHSTTTRIHKDHPLNQVIRDLHSTTQTRNISKNLEEHGFVTTIHQRPNHKDLQNYLFACFLSQEEPKKTLVDLPNGKRAIGTKWVFQNKKDERGIVIRNKARLVAQGHTQEKGIDYDEVFAPVARIEAIRLFLAYVSFKDFMVYQMDVKSIFLYEKIKEEVYVCQPPGFADPDFHDKVGKIDKTLFIRRHKGLQVKQKQDGIFISQDKYVAEILKKYEFIEVKNASTPMETQKPLLKDGDGEEVDVHMYRSMMCSLMYLTSLRHGIKFAVCACARYQVNPKVSHLHAVKRICRKSVRLIMKREVYKNKQSDLVRKRIERVVHNLVAFLFKPTESEGFEKIIDFLNATPIKYALTDNPIIYTSCIEQFWATVKVKTINEEIQLQALVDGKKVIITETTVRRDLQLKDAEGVDCLPNAAIFKQLTLMGKIKRKDTELPQTSGPTTNIADEAINKEMDDSLVRASTTASSLEAEENSDSLADEASLGEDASKQGRKIDDIDVDEGITLVDETTKKQGRFNGQKDAEMLFDIADDLRGEEVFVSKEVPLKEVNAAAATTTTATTDDITLAKALMEIKRASTYTNSFFTITITGQGWKPKSLKNKSFANIQELFDKAMKRVNTFVDYRTELVVESSKKAKAEVTEDDRDDLIVDAIPLSSNKMLKNFDREDLEVLGRLVKARFEKIKPVDYIDNVLLHNLKSMFKHHVEDNV</sequence>
<dbReference type="InterPro" id="IPR012337">
    <property type="entry name" value="RNaseH-like_sf"/>
</dbReference>
<protein>
    <submittedName>
        <fullName evidence="14">Uncharacterized protein</fullName>
    </submittedName>
</protein>
<comment type="caution">
    <text evidence="14">The sequence shown here is derived from an EMBL/GenBank/DDBJ whole genome shotgun (WGS) entry which is preliminary data.</text>
</comment>
<evidence type="ECO:0000256" key="5">
    <source>
        <dbReference type="ARBA" id="ARBA00022842"/>
    </source>
</evidence>
<feature type="region of interest" description="Disordered" evidence="11">
    <location>
        <begin position="1086"/>
        <end position="1120"/>
    </location>
</feature>
<dbReference type="GO" id="GO:0046872">
    <property type="term" value="F:metal ion binding"/>
    <property type="evidence" value="ECO:0007669"/>
    <property type="project" value="UniProtKB-KW"/>
</dbReference>
<keyword evidence="10" id="KW-0511">Multifunctional enzyme</keyword>
<keyword evidence="5" id="KW-0460">Magnesium</keyword>
<feature type="domain" description="Reverse transcriptase Ty1/copia-type" evidence="12">
    <location>
        <begin position="695"/>
        <end position="812"/>
    </location>
</feature>
<keyword evidence="2" id="KW-0479">Metal-binding</keyword>
<feature type="region of interest" description="Disordered" evidence="11">
    <location>
        <begin position="530"/>
        <end position="569"/>
    </location>
</feature>
<feature type="compositionally biased region" description="Basic and acidic residues" evidence="11">
    <location>
        <begin position="538"/>
        <end position="561"/>
    </location>
</feature>
<evidence type="ECO:0000256" key="6">
    <source>
        <dbReference type="ARBA" id="ARBA00022908"/>
    </source>
</evidence>
<proteinExistence type="predicted"/>
<evidence type="ECO:0000259" key="12">
    <source>
        <dbReference type="Pfam" id="PF07727"/>
    </source>
</evidence>
<dbReference type="Gene3D" id="3.30.420.10">
    <property type="entry name" value="Ribonuclease H-like superfamily/Ribonuclease H"/>
    <property type="match status" value="1"/>
</dbReference>
<evidence type="ECO:0000256" key="1">
    <source>
        <dbReference type="ARBA" id="ARBA00022722"/>
    </source>
</evidence>
<keyword evidence="3" id="KW-0255">Endonuclease</keyword>
<dbReference type="EMBL" id="BKCJ010001655">
    <property type="protein sequence ID" value="GEU43053.1"/>
    <property type="molecule type" value="Genomic_DNA"/>
</dbReference>
<name>A0A6L2K162_TANCI</name>
<dbReference type="Pfam" id="PF07727">
    <property type="entry name" value="RVT_2"/>
    <property type="match status" value="1"/>
</dbReference>
<organism evidence="14">
    <name type="scientific">Tanacetum cinerariifolium</name>
    <name type="common">Dalmatian daisy</name>
    <name type="synonym">Chrysanthemum cinerariifolium</name>
    <dbReference type="NCBI Taxonomy" id="118510"/>
    <lineage>
        <taxon>Eukaryota</taxon>
        <taxon>Viridiplantae</taxon>
        <taxon>Streptophyta</taxon>
        <taxon>Embryophyta</taxon>
        <taxon>Tracheophyta</taxon>
        <taxon>Spermatophyta</taxon>
        <taxon>Magnoliopsida</taxon>
        <taxon>eudicotyledons</taxon>
        <taxon>Gunneridae</taxon>
        <taxon>Pentapetalae</taxon>
        <taxon>asterids</taxon>
        <taxon>campanulids</taxon>
        <taxon>Asterales</taxon>
        <taxon>Asteraceae</taxon>
        <taxon>Asteroideae</taxon>
        <taxon>Anthemideae</taxon>
        <taxon>Anthemidinae</taxon>
        <taxon>Tanacetum</taxon>
    </lineage>
</organism>
<dbReference type="Pfam" id="PF25597">
    <property type="entry name" value="SH3_retrovirus"/>
    <property type="match status" value="1"/>
</dbReference>
<evidence type="ECO:0000256" key="9">
    <source>
        <dbReference type="ARBA" id="ARBA00023172"/>
    </source>
</evidence>
<keyword evidence="8" id="KW-0808">Transferase</keyword>
<dbReference type="GO" id="GO:0004519">
    <property type="term" value="F:endonuclease activity"/>
    <property type="evidence" value="ECO:0007669"/>
    <property type="project" value="UniProtKB-KW"/>
</dbReference>
<dbReference type="InterPro" id="IPR039537">
    <property type="entry name" value="Retrotran_Ty1/copia-like"/>
</dbReference>
<dbReference type="GO" id="GO:0015074">
    <property type="term" value="P:DNA integration"/>
    <property type="evidence" value="ECO:0007669"/>
    <property type="project" value="UniProtKB-KW"/>
</dbReference>
<keyword evidence="9" id="KW-0233">DNA recombination</keyword>
<dbReference type="SUPFAM" id="SSF53098">
    <property type="entry name" value="Ribonuclease H-like"/>
    <property type="match status" value="1"/>
</dbReference>
<dbReference type="PANTHER" id="PTHR42648">
    <property type="entry name" value="TRANSPOSASE, PUTATIVE-RELATED"/>
    <property type="match status" value="1"/>
</dbReference>
<evidence type="ECO:0000256" key="7">
    <source>
        <dbReference type="ARBA" id="ARBA00022918"/>
    </source>
</evidence>
<feature type="compositionally biased region" description="Acidic residues" evidence="11">
    <location>
        <begin position="1095"/>
        <end position="1104"/>
    </location>
</feature>
<dbReference type="GO" id="GO:0006310">
    <property type="term" value="P:DNA recombination"/>
    <property type="evidence" value="ECO:0007669"/>
    <property type="project" value="UniProtKB-KW"/>
</dbReference>
<keyword evidence="8" id="KW-0548">Nucleotidyltransferase</keyword>
<dbReference type="InterPro" id="IPR036397">
    <property type="entry name" value="RNaseH_sf"/>
</dbReference>
<keyword evidence="7" id="KW-0695">RNA-directed DNA polymerase</keyword>
<dbReference type="InterPro" id="IPR013103">
    <property type="entry name" value="RVT_2"/>
</dbReference>
<evidence type="ECO:0000256" key="4">
    <source>
        <dbReference type="ARBA" id="ARBA00022801"/>
    </source>
</evidence>
<evidence type="ECO:0000259" key="13">
    <source>
        <dbReference type="Pfam" id="PF25597"/>
    </source>
</evidence>
<evidence type="ECO:0000256" key="2">
    <source>
        <dbReference type="ARBA" id="ARBA00022723"/>
    </source>
</evidence>
<accession>A0A6L2K162</accession>
<evidence type="ECO:0000256" key="8">
    <source>
        <dbReference type="ARBA" id="ARBA00022932"/>
    </source>
</evidence>
<dbReference type="GO" id="GO:0003676">
    <property type="term" value="F:nucleic acid binding"/>
    <property type="evidence" value="ECO:0007669"/>
    <property type="project" value="InterPro"/>
</dbReference>
<evidence type="ECO:0000256" key="10">
    <source>
        <dbReference type="ARBA" id="ARBA00023268"/>
    </source>
</evidence>